<evidence type="ECO:0000256" key="9">
    <source>
        <dbReference type="ARBA" id="ARBA00023134"/>
    </source>
</evidence>
<evidence type="ECO:0000256" key="2">
    <source>
        <dbReference type="ARBA" id="ARBA00005180"/>
    </source>
</evidence>
<evidence type="ECO:0000259" key="10">
    <source>
        <dbReference type="Pfam" id="PF14681"/>
    </source>
</evidence>
<dbReference type="SUPFAM" id="SSF53271">
    <property type="entry name" value="PRTase-like"/>
    <property type="match status" value="1"/>
</dbReference>
<dbReference type="GO" id="GO:0005525">
    <property type="term" value="F:GTP binding"/>
    <property type="evidence" value="ECO:0007669"/>
    <property type="project" value="UniProtKB-KW"/>
</dbReference>
<dbReference type="Gene3D" id="3.40.50.2020">
    <property type="match status" value="1"/>
</dbReference>
<dbReference type="InterPro" id="IPR050054">
    <property type="entry name" value="UPRTase/APRTase"/>
</dbReference>
<keyword evidence="8" id="KW-0547">Nucleotide-binding</keyword>
<dbReference type="InterPro" id="IPR000836">
    <property type="entry name" value="PRTase_dom"/>
</dbReference>
<dbReference type="InterPro" id="IPR029057">
    <property type="entry name" value="PRTase-like"/>
</dbReference>
<organism evidence="11 12">
    <name type="scientific">Saitozyma podzolica</name>
    <dbReference type="NCBI Taxonomy" id="1890683"/>
    <lineage>
        <taxon>Eukaryota</taxon>
        <taxon>Fungi</taxon>
        <taxon>Dikarya</taxon>
        <taxon>Basidiomycota</taxon>
        <taxon>Agaricomycotina</taxon>
        <taxon>Tremellomycetes</taxon>
        <taxon>Tremellales</taxon>
        <taxon>Trimorphomycetaceae</taxon>
        <taxon>Saitozyma</taxon>
    </lineage>
</organism>
<evidence type="ECO:0000313" key="12">
    <source>
        <dbReference type="Proteomes" id="UP000279259"/>
    </source>
</evidence>
<keyword evidence="12" id="KW-1185">Reference proteome</keyword>
<proteinExistence type="inferred from homology"/>
<evidence type="ECO:0000256" key="6">
    <source>
        <dbReference type="ARBA" id="ARBA00022676"/>
    </source>
</evidence>
<dbReference type="AlphaFoldDB" id="A0A427YQX9"/>
<gene>
    <name evidence="11" type="ORF">EHS25_007831</name>
</gene>
<evidence type="ECO:0000256" key="8">
    <source>
        <dbReference type="ARBA" id="ARBA00022741"/>
    </source>
</evidence>
<evidence type="ECO:0000256" key="1">
    <source>
        <dbReference type="ARBA" id="ARBA00001946"/>
    </source>
</evidence>
<dbReference type="GO" id="GO:0004845">
    <property type="term" value="F:uracil phosphoribosyltransferase activity"/>
    <property type="evidence" value="ECO:0007669"/>
    <property type="project" value="UniProtKB-EC"/>
</dbReference>
<evidence type="ECO:0000256" key="7">
    <source>
        <dbReference type="ARBA" id="ARBA00022679"/>
    </source>
</evidence>
<dbReference type="PANTHER" id="PTHR32315">
    <property type="entry name" value="ADENINE PHOSPHORIBOSYLTRANSFERASE"/>
    <property type="match status" value="1"/>
</dbReference>
<keyword evidence="7" id="KW-0808">Transferase</keyword>
<keyword evidence="5" id="KW-0021">Allosteric enzyme</keyword>
<protein>
    <recommendedName>
        <fullName evidence="4">uracil phosphoribosyltransferase</fullName>
        <ecNumber evidence="4">2.4.2.9</ecNumber>
    </recommendedName>
</protein>
<comment type="caution">
    <text evidence="11">The sequence shown here is derived from an EMBL/GenBank/DDBJ whole genome shotgun (WGS) entry which is preliminary data.</text>
</comment>
<dbReference type="Pfam" id="PF14681">
    <property type="entry name" value="UPRTase"/>
    <property type="match status" value="1"/>
</dbReference>
<dbReference type="OrthoDB" id="10257085at2759"/>
<sequence>MSVTPQPTSPKVHISTHPLVLSKLTQLRLHDLPNKEFREGIKAIGWVHVMAHTLHASRHQPGVDIRTQLGYTVPDLQSPIAPFTGHTVPLRIGLSPILRAGTGLVDGALELFPDATVLHLGLFRDKVTLQAIEYYSKLPGEVTADLVFLLDPMIATGGTALAALTMLTEWGLTQNQIKMVSVVGSAQGVKHIAEEFPDVEIFIGAVDDELTEKGYISPGLGDAGDRLFNTHHK</sequence>
<dbReference type="EMBL" id="RSCD01000004">
    <property type="protein sequence ID" value="RSH93475.1"/>
    <property type="molecule type" value="Genomic_DNA"/>
</dbReference>
<evidence type="ECO:0000256" key="3">
    <source>
        <dbReference type="ARBA" id="ARBA00009516"/>
    </source>
</evidence>
<comment type="similarity">
    <text evidence="3">Belongs to the UPRTase family.</text>
</comment>
<keyword evidence="6" id="KW-0328">Glycosyltransferase</keyword>
<dbReference type="STRING" id="1890683.A0A427YQX9"/>
<dbReference type="NCBIfam" id="NF001097">
    <property type="entry name" value="PRK00129.1"/>
    <property type="match status" value="1"/>
</dbReference>
<dbReference type="CDD" id="cd06223">
    <property type="entry name" value="PRTases_typeI"/>
    <property type="match status" value="1"/>
</dbReference>
<evidence type="ECO:0000313" key="11">
    <source>
        <dbReference type="EMBL" id="RSH93475.1"/>
    </source>
</evidence>
<dbReference type="EC" id="2.4.2.9" evidence="4"/>
<feature type="domain" description="Phosphoribosyltransferase" evidence="10">
    <location>
        <begin position="15"/>
        <end position="230"/>
    </location>
</feature>
<reference evidence="11 12" key="1">
    <citation type="submission" date="2018-11" db="EMBL/GenBank/DDBJ databases">
        <title>Genome sequence of Saitozyma podzolica DSM 27192.</title>
        <authorList>
            <person name="Aliyu H."/>
            <person name="Gorte O."/>
            <person name="Ochsenreither K."/>
        </authorList>
    </citation>
    <scope>NUCLEOTIDE SEQUENCE [LARGE SCALE GENOMIC DNA]</scope>
    <source>
        <strain evidence="11 12">DSM 27192</strain>
    </source>
</reference>
<name>A0A427YQX9_9TREE</name>
<dbReference type="PANTHER" id="PTHR32315:SF4">
    <property type="entry name" value="URACIL PHOSPHORIBOSYLTRANSFERASE, CHLOROPLASTIC"/>
    <property type="match status" value="1"/>
</dbReference>
<dbReference type="Proteomes" id="UP000279259">
    <property type="component" value="Unassembled WGS sequence"/>
</dbReference>
<comment type="cofactor">
    <cofactor evidence="1">
        <name>Mg(2+)</name>
        <dbReference type="ChEBI" id="CHEBI:18420"/>
    </cofactor>
</comment>
<comment type="pathway">
    <text evidence="2">Pyrimidine metabolism; UMP biosynthesis via salvage pathway; UMP from uracil: step 1/1.</text>
</comment>
<evidence type="ECO:0000256" key="5">
    <source>
        <dbReference type="ARBA" id="ARBA00022533"/>
    </source>
</evidence>
<evidence type="ECO:0000256" key="4">
    <source>
        <dbReference type="ARBA" id="ARBA00011894"/>
    </source>
</evidence>
<accession>A0A427YQX9</accession>
<keyword evidence="9" id="KW-0342">GTP-binding</keyword>